<sequence length="420" mass="47513">MLKKRLESLNYRGAHSLNLEDDCQFRSLIRWLECEKIQYYGKGHCRQLSDINSPVWNKAFQQYLDNLHCTNCQRTTRYGVVEWLLGFAVHVAYQNQISEAEPAAKRYADGDEPKFEDFVQTIANLLGVTSHPDIVTTLKFAMNIVKLRNGAVNSALSAKCSISPNEKKLESLSAEAIDLSDFESALEIKDKALVEVAAVLRMLYVKKLRLVQSQINELITVVQEMTANPKTDQRLGKVADFMLERKLPNVMVVGTPATGKTTIISEVAKRCGMALMQLSEIAIKHGFTLDYDSTYSCDVLDESRLLEHIKPQVLRGGNVIEYHGCDMFTSGTIDAVVILHTDTELLYDRLLARQYSEQKIRSNMECEIFRAIDDEVDQGFDDRTVVLRLLNNYPEDIDRNVGKIISLIEDLKARFAATSS</sequence>
<comment type="catalytic activity">
    <reaction evidence="7">
        <text>ATP + H2O = ADP + phosphate + H(+)</text>
        <dbReference type="Rhea" id="RHEA:13065"/>
        <dbReference type="ChEBI" id="CHEBI:15377"/>
        <dbReference type="ChEBI" id="CHEBI:15378"/>
        <dbReference type="ChEBI" id="CHEBI:30616"/>
        <dbReference type="ChEBI" id="CHEBI:43474"/>
        <dbReference type="ChEBI" id="CHEBI:456216"/>
    </reaction>
</comment>
<keyword evidence="5 7" id="KW-0418">Kinase</keyword>
<feature type="binding site" evidence="7">
    <location>
        <position position="353"/>
    </location>
    <ligand>
        <name>ATP</name>
        <dbReference type="ChEBI" id="CHEBI:30616"/>
    </ligand>
</feature>
<comment type="subcellular location">
    <subcellularLocation>
        <location evidence="7">Cytoplasm</location>
    </subcellularLocation>
    <subcellularLocation>
        <location evidence="7">Nucleus</location>
    </subcellularLocation>
</comment>
<feature type="binding site" evidence="7">
    <location>
        <position position="261"/>
    </location>
    <ligand>
        <name>ATP</name>
        <dbReference type="ChEBI" id="CHEBI:30616"/>
    </ligand>
</feature>
<comment type="function">
    <text evidence="7">Broad-specificity nucleoside monophosphate (NMP) kinase that catalyzes the reversible transfer of the terminal phosphate group between nucleoside triphosphates and monophosphates. Has also ATPase activity. Involved in the late cytoplasmic maturation steps of the 40S ribosomal particles, specifically 18S rRNA maturation. While NMP activity is not required for ribosome maturation, ATPase activity is. Associates transiently with small ribosomal subunit protein uS11. ATP hydrolysis breaks the interaction with uS11. May temporarily remove uS11 from the ribosome to enable a conformational change of the ribosomal RNA that is needed for the final maturation step of the small ribosomal subunit. Its NMP activity may have a role in nuclear energy homeostasis.</text>
</comment>
<evidence type="ECO:0000256" key="5">
    <source>
        <dbReference type="ARBA" id="ARBA00022777"/>
    </source>
</evidence>
<keyword evidence="6 7" id="KW-0067">ATP-binding</keyword>
<dbReference type="GO" id="GO:0005634">
    <property type="term" value="C:nucleus"/>
    <property type="evidence" value="ECO:0007669"/>
    <property type="project" value="UniProtKB-SubCell"/>
</dbReference>
<feature type="region of interest" description="NMPbind" evidence="7">
    <location>
        <begin position="277"/>
        <end position="300"/>
    </location>
</feature>
<dbReference type="GO" id="GO:0006364">
    <property type="term" value="P:rRNA processing"/>
    <property type="evidence" value="ECO:0007669"/>
    <property type="project" value="UniProtKB-KW"/>
</dbReference>
<gene>
    <name evidence="8" type="ORF">D917_06343</name>
</gene>
<comment type="catalytic activity">
    <reaction evidence="7">
        <text>AMP + ATP = 2 ADP</text>
        <dbReference type="Rhea" id="RHEA:12973"/>
        <dbReference type="ChEBI" id="CHEBI:30616"/>
        <dbReference type="ChEBI" id="CHEBI:456215"/>
        <dbReference type="ChEBI" id="CHEBI:456216"/>
        <dbReference type="EC" id="2.7.4.3"/>
    </reaction>
</comment>
<dbReference type="GO" id="GO:0005524">
    <property type="term" value="F:ATP binding"/>
    <property type="evidence" value="ECO:0007669"/>
    <property type="project" value="UniProtKB-KW"/>
</dbReference>
<dbReference type="Pfam" id="PF13238">
    <property type="entry name" value="AAA_18"/>
    <property type="match status" value="1"/>
</dbReference>
<name>A0A1Y3ESP0_9BILA</name>
<dbReference type="GO" id="GO:0004017">
    <property type="term" value="F:AMP kinase activity"/>
    <property type="evidence" value="ECO:0007669"/>
    <property type="project" value="UniProtKB-UniRule"/>
</dbReference>
<dbReference type="InterPro" id="IPR027417">
    <property type="entry name" value="P-loop_NTPase"/>
</dbReference>
<dbReference type="EMBL" id="LVZM01002997">
    <property type="protein sequence ID" value="OUC48212.1"/>
    <property type="molecule type" value="Genomic_DNA"/>
</dbReference>
<evidence type="ECO:0000256" key="3">
    <source>
        <dbReference type="ARBA" id="ARBA00022679"/>
    </source>
</evidence>
<evidence type="ECO:0000256" key="4">
    <source>
        <dbReference type="ARBA" id="ARBA00022741"/>
    </source>
</evidence>
<evidence type="ECO:0000256" key="6">
    <source>
        <dbReference type="ARBA" id="ARBA00022840"/>
    </source>
</evidence>
<comment type="similarity">
    <text evidence="7">Belongs to the adenylate kinase family. AK6 subfamily.</text>
</comment>
<reference evidence="8 9" key="1">
    <citation type="submission" date="2015-04" db="EMBL/GenBank/DDBJ databases">
        <title>Draft genome of the roundworm Trichinella nativa.</title>
        <authorList>
            <person name="Mitreva M."/>
        </authorList>
    </citation>
    <scope>NUCLEOTIDE SEQUENCE [LARGE SCALE GENOMIC DNA]</scope>
    <source>
        <strain evidence="8 9">ISS45</strain>
    </source>
</reference>
<dbReference type="GO" id="GO:0016887">
    <property type="term" value="F:ATP hydrolysis activity"/>
    <property type="evidence" value="ECO:0007669"/>
    <property type="project" value="UniProtKB-UniRule"/>
</dbReference>
<keyword evidence="7" id="KW-0963">Cytoplasm</keyword>
<dbReference type="GO" id="GO:0005737">
    <property type="term" value="C:cytoplasm"/>
    <property type="evidence" value="ECO:0007669"/>
    <property type="project" value="UniProtKB-SubCell"/>
</dbReference>
<keyword evidence="4 7" id="KW-0547">Nucleotide-binding</keyword>
<dbReference type="PANTHER" id="PTHR12595">
    <property type="entry name" value="POS9-ACTIVATING FACTOR FAP7-RELATED"/>
    <property type="match status" value="1"/>
</dbReference>
<dbReference type="SUPFAM" id="SSF52540">
    <property type="entry name" value="P-loop containing nucleoside triphosphate hydrolases"/>
    <property type="match status" value="1"/>
</dbReference>
<comment type="caution">
    <text evidence="7">Lacks conserved residue(s) required for the propagation of feature annotation.</text>
</comment>
<keyword evidence="1 7" id="KW-0690">Ribosome biogenesis</keyword>
<comment type="caution">
    <text evidence="8">The sequence shown here is derived from an EMBL/GenBank/DDBJ whole genome shotgun (WGS) entry which is preliminary data.</text>
</comment>
<organism evidence="8 9">
    <name type="scientific">Trichinella nativa</name>
    <dbReference type="NCBI Taxonomy" id="6335"/>
    <lineage>
        <taxon>Eukaryota</taxon>
        <taxon>Metazoa</taxon>
        <taxon>Ecdysozoa</taxon>
        <taxon>Nematoda</taxon>
        <taxon>Enoplea</taxon>
        <taxon>Dorylaimia</taxon>
        <taxon>Trichinellida</taxon>
        <taxon>Trichinellidae</taxon>
        <taxon>Trichinella</taxon>
    </lineage>
</organism>
<dbReference type="EC" id="2.7.4.3" evidence="7"/>
<dbReference type="AlphaFoldDB" id="A0A1Y3ESP0"/>
<proteinExistence type="inferred from homology"/>
<evidence type="ECO:0000313" key="9">
    <source>
        <dbReference type="Proteomes" id="UP000243006"/>
    </source>
</evidence>
<dbReference type="Pfam" id="PF10036">
    <property type="entry name" value="RLL"/>
    <property type="match status" value="1"/>
</dbReference>
<protein>
    <recommendedName>
        <fullName evidence="7">Adenylate kinase isoenzyme 6 homolog</fullName>
        <shortName evidence="7">AK6</shortName>
        <ecNumber evidence="7">2.7.4.3</ecNumber>
    </recommendedName>
    <alternativeName>
        <fullName evidence="7">Dual activity adenylate kinase/ATPase</fullName>
        <shortName evidence="7">AK/ATPase</shortName>
    </alternativeName>
</protein>
<dbReference type="Proteomes" id="UP000243006">
    <property type="component" value="Unassembled WGS sequence"/>
</dbReference>
<evidence type="ECO:0000256" key="1">
    <source>
        <dbReference type="ARBA" id="ARBA00022517"/>
    </source>
</evidence>
<dbReference type="InterPro" id="IPR019265">
    <property type="entry name" value="RTRAF"/>
</dbReference>
<comment type="subunit">
    <text evidence="7">Monomer and homodimer. Interacts with small ribosomal subunit protein uS11. Not a structural component of 43S pre-ribosomes, but transiently interacts with them by binding to uS11.</text>
</comment>
<keyword evidence="3 7" id="KW-0808">Transferase</keyword>
<evidence type="ECO:0000256" key="7">
    <source>
        <dbReference type="HAMAP-Rule" id="MF_03173"/>
    </source>
</evidence>
<evidence type="ECO:0000256" key="2">
    <source>
        <dbReference type="ARBA" id="ARBA00022552"/>
    </source>
</evidence>
<keyword evidence="7" id="KW-0539">Nucleus</keyword>
<dbReference type="InterPro" id="IPR020618">
    <property type="entry name" value="Adenyl_kinase_AK6"/>
</dbReference>
<keyword evidence="2 7" id="KW-0698">rRNA processing</keyword>
<evidence type="ECO:0000313" key="8">
    <source>
        <dbReference type="EMBL" id="OUC48212.1"/>
    </source>
</evidence>
<dbReference type="GO" id="GO:0042274">
    <property type="term" value="P:ribosomal small subunit biogenesis"/>
    <property type="evidence" value="ECO:0007669"/>
    <property type="project" value="UniProtKB-UniRule"/>
</dbReference>
<dbReference type="Gene3D" id="3.40.50.300">
    <property type="entry name" value="P-loop containing nucleotide triphosphate hydrolases"/>
    <property type="match status" value="1"/>
</dbReference>
<feature type="binding site" evidence="7">
    <location>
        <position position="262"/>
    </location>
    <ligand>
        <name>ATP</name>
        <dbReference type="ChEBI" id="CHEBI:30616"/>
    </ligand>
</feature>
<feature type="region of interest" description="LID" evidence="7">
    <location>
        <begin position="352"/>
        <end position="362"/>
    </location>
</feature>
<feature type="binding site" evidence="7">
    <location>
        <position position="259"/>
    </location>
    <ligand>
        <name>ATP</name>
        <dbReference type="ChEBI" id="CHEBI:30616"/>
    </ligand>
</feature>
<dbReference type="HAMAP" id="MF_00039">
    <property type="entry name" value="Adenylate_kinase_AK6"/>
    <property type="match status" value="1"/>
</dbReference>
<dbReference type="PANTHER" id="PTHR12595:SF0">
    <property type="entry name" value="ADENYLATE KINASE ISOENZYME 6"/>
    <property type="match status" value="1"/>
</dbReference>
<accession>A0A1Y3ESP0</accession>
<feature type="binding site" evidence="7">
    <location>
        <position position="260"/>
    </location>
    <ligand>
        <name>ATP</name>
        <dbReference type="ChEBI" id="CHEBI:30616"/>
    </ligand>
</feature>